<feature type="compositionally biased region" description="Basic residues" evidence="6">
    <location>
        <begin position="190"/>
        <end position="200"/>
    </location>
</feature>
<dbReference type="Proteomes" id="UP001218218">
    <property type="component" value="Unassembled WGS sequence"/>
</dbReference>
<evidence type="ECO:0000256" key="6">
    <source>
        <dbReference type="SAM" id="MobiDB-lite"/>
    </source>
</evidence>
<dbReference type="PANTHER" id="PTHR12606:SF141">
    <property type="entry name" value="GH15225P-RELATED"/>
    <property type="match status" value="1"/>
</dbReference>
<dbReference type="Gene3D" id="3.40.395.10">
    <property type="entry name" value="Adenoviral Proteinase, Chain A"/>
    <property type="match status" value="1"/>
</dbReference>
<dbReference type="PROSITE" id="PS50966">
    <property type="entry name" value="ZF_SWIM"/>
    <property type="match status" value="1"/>
</dbReference>
<evidence type="ECO:0000313" key="10">
    <source>
        <dbReference type="Proteomes" id="UP001218218"/>
    </source>
</evidence>
<feature type="compositionally biased region" description="Acidic residues" evidence="6">
    <location>
        <begin position="136"/>
        <end position="146"/>
    </location>
</feature>
<dbReference type="InterPro" id="IPR038765">
    <property type="entry name" value="Papain-like_cys_pep_sf"/>
</dbReference>
<feature type="region of interest" description="Disordered" evidence="6">
    <location>
        <begin position="793"/>
        <end position="818"/>
    </location>
</feature>
<keyword evidence="5" id="KW-0479">Metal-binding</keyword>
<keyword evidence="10" id="KW-1185">Reference proteome</keyword>
<sequence>MSNNDGDRKKKKKSKHKDDNPSGPQTIRSYKVTEEPDGTLVCNCPEFRATGKVCTEILAVRLSIEFGPPGPYFAVADKSHLDEPAAKGKKKPAKVTGGKARGSDKRGQHPLADHRVERDYEDFLGRLDKGWAPFDSDSEEFTDPDLETQPKKKKKSGEPKKPTHNRVSAGRPVVSTPLHPGRSSVSPTKFNHKPGPKGKAKNSLLPALPAASRMSALKFTNDSDDSYDEAIPESYKPLPAGNFTDNQKEGFVAGVNFTPEEFDLAGLDRKRWNSVNYTLRHDEAIEMADLVEATSLTIGSAILVLGPSLDHEAEQLQDIDWLTSDAEPIDHTGASVLKNAWLHSQSTSLKKILAFRYDPARVHWLLFEIDLSTEEMICYEPLSQHGEALDMAGLVLIAKFFKPGRAGNKPQLDSIPFSYKVKCLGIQPDGASCGFWMATTAFLIICGIPITKPIVKILKALTPVNIKEHWKWMLTAFRVEEQGLGVEAANNFLRPFGHGFSEDKWRCVARRPEWISRFNPEIFQQDMAQHIRDPDDPANHSTNMLSEKELELLIQDLDKESRSLTFGHESLHAEDLRRFMDGWANDEVINMFVSVLNHSHQPAVHPHFASAFGLCKVLQARQDADGSAQTIEQELADFDVLKTFLIPVNEPRNVHWLLLGINFESKTISVYDSWPAARGTSDEDVSGHLQPVGLSVLAAQIISSASQGKLNFAGQEWDTRRVSVPSQNNSNDCGFFVIMFILHLVHWGALNPPDCPPILTFSAKNMHKMRIILASAVAVWCASRNSRDIENLSQNSIEQATRPQSPATSDKNHISDIATDEKGPALWTESLIQQEAQVQTDAAAGTLSVDETRNSYSPVPSSVDGEDFLPELEEEEPDVQTDIYGDGENEEDVFSSLTSLDSPWAMQASLGSPDAERVNAEGVNPAPCQILGSHTNSCLERISPGRWSAPSLHKANSSPARITCTIDNNVFRRRRHPTTSNGRHDTRLPAVAQPANLNAGEGAAIALRRWVLRRDCMPSTHDVASPDPISVHDVSSPVTSTAMRVPAACAPHIRMRFVNAVPPHHHVAATAAFLLLASHSLHPPHRTKARLHFLTSLPCSINALSPLRPTANAAYPLPQSTEPNVSLGQRALVSPGGAGFHCLWGMDAPRFCGARNSGGSLPMPVLCVRQYHLFLSPTALFPGCVTAASSLLPAPVSPQGPRLRLPIHGFPRYTRASPALPRGRVTTAPLLFICRRARPVYVDEPSPSPSTPTPVYTADPTRLALLVPVPFPFPLPESATAARARLFESDEGEDEEDSGHWEGERDGEGSEHGWNGPVCEVAFPETPMYTREERPRLVGRRRA</sequence>
<feature type="domain" description="SWIM-type" evidence="8">
    <location>
        <begin position="30"/>
        <end position="65"/>
    </location>
</feature>
<dbReference type="PROSITE" id="PS50600">
    <property type="entry name" value="ULP_PROTEASE"/>
    <property type="match status" value="1"/>
</dbReference>
<evidence type="ECO:0000256" key="2">
    <source>
        <dbReference type="ARBA" id="ARBA00022670"/>
    </source>
</evidence>
<evidence type="ECO:0000256" key="1">
    <source>
        <dbReference type="ARBA" id="ARBA00005234"/>
    </source>
</evidence>
<evidence type="ECO:0000259" key="8">
    <source>
        <dbReference type="PROSITE" id="PS50966"/>
    </source>
</evidence>
<dbReference type="InterPro" id="IPR003653">
    <property type="entry name" value="Peptidase_C48_C"/>
</dbReference>
<feature type="region of interest" description="Disordered" evidence="6">
    <location>
        <begin position="842"/>
        <end position="863"/>
    </location>
</feature>
<feature type="compositionally biased region" description="Polar residues" evidence="6">
    <location>
        <begin position="793"/>
        <end position="809"/>
    </location>
</feature>
<dbReference type="Pfam" id="PF02902">
    <property type="entry name" value="Peptidase_C48"/>
    <property type="match status" value="1"/>
</dbReference>
<feature type="domain" description="Ubiquitin-like protease family profile" evidence="7">
    <location>
        <begin position="550"/>
        <end position="744"/>
    </location>
</feature>
<feature type="region of interest" description="Disordered" evidence="6">
    <location>
        <begin position="82"/>
        <end position="116"/>
    </location>
</feature>
<dbReference type="GO" id="GO:0016926">
    <property type="term" value="P:protein desumoylation"/>
    <property type="evidence" value="ECO:0007669"/>
    <property type="project" value="TreeGrafter"/>
</dbReference>
<dbReference type="GO" id="GO:0016929">
    <property type="term" value="F:deSUMOylase activity"/>
    <property type="evidence" value="ECO:0007669"/>
    <property type="project" value="TreeGrafter"/>
</dbReference>
<accession>A0AAD7ERG5</accession>
<name>A0AAD7ERG5_9AGAR</name>
<keyword evidence="3" id="KW-0378">Hydrolase</keyword>
<evidence type="ECO:0000256" key="3">
    <source>
        <dbReference type="ARBA" id="ARBA00022801"/>
    </source>
</evidence>
<feature type="region of interest" description="Disordered" evidence="6">
    <location>
        <begin position="1288"/>
        <end position="1343"/>
    </location>
</feature>
<keyword evidence="5" id="KW-0863">Zinc-finger</keyword>
<feature type="compositionally biased region" description="Basic and acidic residues" evidence="6">
    <location>
        <begin position="101"/>
        <end position="116"/>
    </location>
</feature>
<organism evidence="9 10">
    <name type="scientific">Mycena albidolilacea</name>
    <dbReference type="NCBI Taxonomy" id="1033008"/>
    <lineage>
        <taxon>Eukaryota</taxon>
        <taxon>Fungi</taxon>
        <taxon>Dikarya</taxon>
        <taxon>Basidiomycota</taxon>
        <taxon>Agaricomycotina</taxon>
        <taxon>Agaricomycetes</taxon>
        <taxon>Agaricomycetidae</taxon>
        <taxon>Agaricales</taxon>
        <taxon>Marasmiineae</taxon>
        <taxon>Mycenaceae</taxon>
        <taxon>Mycena</taxon>
    </lineage>
</organism>
<protein>
    <recommendedName>
        <fullName evidence="11">Ubiquitin-like protease family profile domain-containing protein</fullName>
    </recommendedName>
</protein>
<evidence type="ECO:0000259" key="7">
    <source>
        <dbReference type="PROSITE" id="PS50600"/>
    </source>
</evidence>
<comment type="similarity">
    <text evidence="1">Belongs to the peptidase C48 family.</text>
</comment>
<gene>
    <name evidence="9" type="ORF">DFH08DRAFT_961557</name>
</gene>
<comment type="caution">
    <text evidence="9">The sequence shown here is derived from an EMBL/GenBank/DDBJ whole genome shotgun (WGS) entry which is preliminary data.</text>
</comment>
<dbReference type="GO" id="GO:0005634">
    <property type="term" value="C:nucleus"/>
    <property type="evidence" value="ECO:0007669"/>
    <property type="project" value="TreeGrafter"/>
</dbReference>
<dbReference type="PANTHER" id="PTHR12606">
    <property type="entry name" value="SENTRIN/SUMO-SPECIFIC PROTEASE"/>
    <property type="match status" value="1"/>
</dbReference>
<evidence type="ECO:0008006" key="11">
    <source>
        <dbReference type="Google" id="ProtNLM"/>
    </source>
</evidence>
<evidence type="ECO:0000313" key="9">
    <source>
        <dbReference type="EMBL" id="KAJ7346080.1"/>
    </source>
</evidence>
<dbReference type="EMBL" id="JARIHO010000021">
    <property type="protein sequence ID" value="KAJ7346080.1"/>
    <property type="molecule type" value="Genomic_DNA"/>
</dbReference>
<keyword evidence="4" id="KW-0788">Thiol protease</keyword>
<dbReference type="InterPro" id="IPR007527">
    <property type="entry name" value="Znf_SWIM"/>
</dbReference>
<dbReference type="SUPFAM" id="SSF54001">
    <property type="entry name" value="Cysteine proteinases"/>
    <property type="match status" value="1"/>
</dbReference>
<dbReference type="GO" id="GO:0006508">
    <property type="term" value="P:proteolysis"/>
    <property type="evidence" value="ECO:0007669"/>
    <property type="project" value="UniProtKB-KW"/>
</dbReference>
<keyword evidence="2" id="KW-0645">Protease</keyword>
<keyword evidence="5" id="KW-0862">Zinc</keyword>
<dbReference type="GO" id="GO:0008270">
    <property type="term" value="F:zinc ion binding"/>
    <property type="evidence" value="ECO:0007669"/>
    <property type="project" value="UniProtKB-KW"/>
</dbReference>
<evidence type="ECO:0000256" key="4">
    <source>
        <dbReference type="ARBA" id="ARBA00022807"/>
    </source>
</evidence>
<evidence type="ECO:0000256" key="5">
    <source>
        <dbReference type="PROSITE-ProRule" id="PRU00325"/>
    </source>
</evidence>
<feature type="region of interest" description="Disordered" evidence="6">
    <location>
        <begin position="134"/>
        <end position="203"/>
    </location>
</feature>
<proteinExistence type="inferred from homology"/>
<feature type="region of interest" description="Disordered" evidence="6">
    <location>
        <begin position="1"/>
        <end position="34"/>
    </location>
</feature>
<reference evidence="9" key="1">
    <citation type="submission" date="2023-03" db="EMBL/GenBank/DDBJ databases">
        <title>Massive genome expansion in bonnet fungi (Mycena s.s.) driven by repeated elements and novel gene families across ecological guilds.</title>
        <authorList>
            <consortium name="Lawrence Berkeley National Laboratory"/>
            <person name="Harder C.B."/>
            <person name="Miyauchi S."/>
            <person name="Viragh M."/>
            <person name="Kuo A."/>
            <person name="Thoen E."/>
            <person name="Andreopoulos B."/>
            <person name="Lu D."/>
            <person name="Skrede I."/>
            <person name="Drula E."/>
            <person name="Henrissat B."/>
            <person name="Morin E."/>
            <person name="Kohler A."/>
            <person name="Barry K."/>
            <person name="LaButti K."/>
            <person name="Morin E."/>
            <person name="Salamov A."/>
            <person name="Lipzen A."/>
            <person name="Mereny Z."/>
            <person name="Hegedus B."/>
            <person name="Baldrian P."/>
            <person name="Stursova M."/>
            <person name="Weitz H."/>
            <person name="Taylor A."/>
            <person name="Grigoriev I.V."/>
            <person name="Nagy L.G."/>
            <person name="Martin F."/>
            <person name="Kauserud H."/>
        </authorList>
    </citation>
    <scope>NUCLEOTIDE SEQUENCE</scope>
    <source>
        <strain evidence="9">CBHHK002</strain>
    </source>
</reference>
<feature type="compositionally biased region" description="Basic and acidic residues" evidence="6">
    <location>
        <begin position="1298"/>
        <end position="1311"/>
    </location>
</feature>